<dbReference type="InterPro" id="IPR001173">
    <property type="entry name" value="Glyco_trans_2-like"/>
</dbReference>
<organism evidence="2 3">
    <name type="scientific">Hufsiella ginkgonis</name>
    <dbReference type="NCBI Taxonomy" id="2695274"/>
    <lineage>
        <taxon>Bacteria</taxon>
        <taxon>Pseudomonadati</taxon>
        <taxon>Bacteroidota</taxon>
        <taxon>Sphingobacteriia</taxon>
        <taxon>Sphingobacteriales</taxon>
        <taxon>Sphingobacteriaceae</taxon>
        <taxon>Hufsiella</taxon>
    </lineage>
</organism>
<sequence length="322" mass="36482">MTRVSIIMPAYNAARYLAQAIQSVLDQTFKNWELLVVNDGSTDETATIALAYASSDSRIKVLNQHNQGQGSARNAGISAATGEWVAFLDADDLWLPQKLEVQWSFLEKAKNVDVAFCAGWQFEGTNREKTVLYDIHAGYFEPEAMYKLEYTGNFVPILSVLLSREIIERTGLQDECAAMRGCEDWDYWIRLAARGARFYGMPERLFLYRRHDTNTSGDQSRMLMAQLSVFVKNYEPHRFSIAEKRRAFVPLLNSLFIVLVSSGRKAEARDAIRSVSNIFPALAAWYLFLLRFSGSKTVGGFKLAHKIYLKAEKLLTGERKGD</sequence>
<name>A0A7K1Y3L1_9SPHI</name>
<accession>A0A7K1Y3L1</accession>
<dbReference type="AlphaFoldDB" id="A0A7K1Y3L1"/>
<proteinExistence type="predicted"/>
<gene>
    <name evidence="2" type="ORF">GS398_19315</name>
</gene>
<dbReference type="Proteomes" id="UP000451233">
    <property type="component" value="Unassembled WGS sequence"/>
</dbReference>
<dbReference type="EMBL" id="WVHS01000005">
    <property type="protein sequence ID" value="MXV17457.1"/>
    <property type="molecule type" value="Genomic_DNA"/>
</dbReference>
<dbReference type="InterPro" id="IPR029044">
    <property type="entry name" value="Nucleotide-diphossugar_trans"/>
</dbReference>
<keyword evidence="3" id="KW-1185">Reference proteome</keyword>
<dbReference type="SUPFAM" id="SSF53448">
    <property type="entry name" value="Nucleotide-diphospho-sugar transferases"/>
    <property type="match status" value="1"/>
</dbReference>
<evidence type="ECO:0000313" key="3">
    <source>
        <dbReference type="Proteomes" id="UP000451233"/>
    </source>
</evidence>
<protein>
    <submittedName>
        <fullName evidence="2">Glycosyltransferase</fullName>
    </submittedName>
</protein>
<evidence type="ECO:0000259" key="1">
    <source>
        <dbReference type="Pfam" id="PF00535"/>
    </source>
</evidence>
<dbReference type="PANTHER" id="PTHR43685">
    <property type="entry name" value="GLYCOSYLTRANSFERASE"/>
    <property type="match status" value="1"/>
</dbReference>
<dbReference type="Gene3D" id="3.90.550.10">
    <property type="entry name" value="Spore Coat Polysaccharide Biosynthesis Protein SpsA, Chain A"/>
    <property type="match status" value="1"/>
</dbReference>
<dbReference type="InterPro" id="IPR050834">
    <property type="entry name" value="Glycosyltransf_2"/>
</dbReference>
<dbReference type="PANTHER" id="PTHR43685:SF2">
    <property type="entry name" value="GLYCOSYLTRANSFERASE 2-LIKE DOMAIN-CONTAINING PROTEIN"/>
    <property type="match status" value="1"/>
</dbReference>
<dbReference type="GO" id="GO:0016740">
    <property type="term" value="F:transferase activity"/>
    <property type="evidence" value="ECO:0007669"/>
    <property type="project" value="UniProtKB-KW"/>
</dbReference>
<dbReference type="CDD" id="cd00761">
    <property type="entry name" value="Glyco_tranf_GTA_type"/>
    <property type="match status" value="1"/>
</dbReference>
<reference evidence="2 3" key="1">
    <citation type="submission" date="2019-11" db="EMBL/GenBank/DDBJ databases">
        <title>Pedobacter sp. HMF7056 Genome sequencing and assembly.</title>
        <authorList>
            <person name="Kang H."/>
            <person name="Kim H."/>
            <person name="Joh K."/>
        </authorList>
    </citation>
    <scope>NUCLEOTIDE SEQUENCE [LARGE SCALE GENOMIC DNA]</scope>
    <source>
        <strain evidence="2 3">HMF7056</strain>
    </source>
</reference>
<keyword evidence="2" id="KW-0808">Transferase</keyword>
<evidence type="ECO:0000313" key="2">
    <source>
        <dbReference type="EMBL" id="MXV17457.1"/>
    </source>
</evidence>
<comment type="caution">
    <text evidence="2">The sequence shown here is derived from an EMBL/GenBank/DDBJ whole genome shotgun (WGS) entry which is preliminary data.</text>
</comment>
<dbReference type="Pfam" id="PF00535">
    <property type="entry name" value="Glycos_transf_2"/>
    <property type="match status" value="1"/>
</dbReference>
<feature type="domain" description="Glycosyltransferase 2-like" evidence="1">
    <location>
        <begin position="5"/>
        <end position="151"/>
    </location>
</feature>
<dbReference type="RefSeq" id="WP_160908463.1">
    <property type="nucleotide sequence ID" value="NZ_WVHS01000005.1"/>
</dbReference>